<organism evidence="1 2">
    <name type="scientific">Smallanthus sonchifolius</name>
    <dbReference type="NCBI Taxonomy" id="185202"/>
    <lineage>
        <taxon>Eukaryota</taxon>
        <taxon>Viridiplantae</taxon>
        <taxon>Streptophyta</taxon>
        <taxon>Embryophyta</taxon>
        <taxon>Tracheophyta</taxon>
        <taxon>Spermatophyta</taxon>
        <taxon>Magnoliopsida</taxon>
        <taxon>eudicotyledons</taxon>
        <taxon>Gunneridae</taxon>
        <taxon>Pentapetalae</taxon>
        <taxon>asterids</taxon>
        <taxon>campanulids</taxon>
        <taxon>Asterales</taxon>
        <taxon>Asteraceae</taxon>
        <taxon>Asteroideae</taxon>
        <taxon>Heliantheae alliance</taxon>
        <taxon>Millerieae</taxon>
        <taxon>Smallanthus</taxon>
    </lineage>
</organism>
<comment type="caution">
    <text evidence="1">The sequence shown here is derived from an EMBL/GenBank/DDBJ whole genome shotgun (WGS) entry which is preliminary data.</text>
</comment>
<reference evidence="1 2" key="2">
    <citation type="journal article" date="2022" name="Mol. Ecol. Resour.">
        <title>The genomes of chicory, endive, great burdock and yacon provide insights into Asteraceae paleo-polyploidization history and plant inulin production.</title>
        <authorList>
            <person name="Fan W."/>
            <person name="Wang S."/>
            <person name="Wang H."/>
            <person name="Wang A."/>
            <person name="Jiang F."/>
            <person name="Liu H."/>
            <person name="Zhao H."/>
            <person name="Xu D."/>
            <person name="Zhang Y."/>
        </authorList>
    </citation>
    <scope>NUCLEOTIDE SEQUENCE [LARGE SCALE GENOMIC DNA]</scope>
    <source>
        <strain evidence="2">cv. Yunnan</strain>
        <tissue evidence="1">Leaves</tissue>
    </source>
</reference>
<reference evidence="2" key="1">
    <citation type="journal article" date="2022" name="Mol. Ecol. Resour.">
        <title>The genomes of chicory, endive, great burdock and yacon provide insights into Asteraceae palaeo-polyploidization history and plant inulin production.</title>
        <authorList>
            <person name="Fan W."/>
            <person name="Wang S."/>
            <person name="Wang H."/>
            <person name="Wang A."/>
            <person name="Jiang F."/>
            <person name="Liu H."/>
            <person name="Zhao H."/>
            <person name="Xu D."/>
            <person name="Zhang Y."/>
        </authorList>
    </citation>
    <scope>NUCLEOTIDE SEQUENCE [LARGE SCALE GENOMIC DNA]</scope>
    <source>
        <strain evidence="2">cv. Yunnan</strain>
    </source>
</reference>
<accession>A0ACB9HTN4</accession>
<proteinExistence type="predicted"/>
<keyword evidence="2" id="KW-1185">Reference proteome</keyword>
<evidence type="ECO:0000313" key="1">
    <source>
        <dbReference type="EMBL" id="KAI3798581.1"/>
    </source>
</evidence>
<evidence type="ECO:0000313" key="2">
    <source>
        <dbReference type="Proteomes" id="UP001056120"/>
    </source>
</evidence>
<sequence length="72" mass="8534">MQVAKFLMFVYMFYQVYLHYKQNDGLLPFLENFVKDHFLQTMFVDYKKGVQQAISSRAAFLQLTNPVAAYIL</sequence>
<name>A0ACB9HTN4_9ASTR</name>
<gene>
    <name evidence="1" type="ORF">L1987_33858</name>
</gene>
<protein>
    <submittedName>
        <fullName evidence="1">Uncharacterized protein</fullName>
    </submittedName>
</protein>
<dbReference type="EMBL" id="CM042028">
    <property type="protein sequence ID" value="KAI3798581.1"/>
    <property type="molecule type" value="Genomic_DNA"/>
</dbReference>
<dbReference type="Proteomes" id="UP001056120">
    <property type="component" value="Linkage Group LG11"/>
</dbReference>